<evidence type="ECO:0000313" key="2">
    <source>
        <dbReference type="EMBL" id="KAH9822007.1"/>
    </source>
</evidence>
<protein>
    <submittedName>
        <fullName evidence="2">Uncharacterized protein</fullName>
    </submittedName>
</protein>
<organism evidence="2 3">
    <name type="scientific">Teratosphaeria destructans</name>
    <dbReference type="NCBI Taxonomy" id="418781"/>
    <lineage>
        <taxon>Eukaryota</taxon>
        <taxon>Fungi</taxon>
        <taxon>Dikarya</taxon>
        <taxon>Ascomycota</taxon>
        <taxon>Pezizomycotina</taxon>
        <taxon>Dothideomycetes</taxon>
        <taxon>Dothideomycetidae</taxon>
        <taxon>Mycosphaerellales</taxon>
        <taxon>Teratosphaeriaceae</taxon>
        <taxon>Teratosphaeria</taxon>
    </lineage>
</organism>
<keyword evidence="3" id="KW-1185">Reference proteome</keyword>
<evidence type="ECO:0000256" key="1">
    <source>
        <dbReference type="SAM" id="MobiDB-lite"/>
    </source>
</evidence>
<reference evidence="2 3" key="1">
    <citation type="journal article" date="2018" name="IMA Fungus">
        <title>IMA Genome-F 10: Nine draft genome sequences of Claviceps purpurea s.lat., including C. arundinis, C. humidiphila, and C. cf. spartinae, pseudomolecules for the pitch canker pathogen Fusarium circinatum, draft genome of Davidsoniella eucalypti, Grosmannia galeiformis, Quambalaria eucalypti, and Teratosphaeria destructans.</title>
        <authorList>
            <person name="Wingfield B.D."/>
            <person name="Liu M."/>
            <person name="Nguyen H.D."/>
            <person name="Lane F.A."/>
            <person name="Morgan S.W."/>
            <person name="De Vos L."/>
            <person name="Wilken P.M."/>
            <person name="Duong T.A."/>
            <person name="Aylward J."/>
            <person name="Coetzee M.P."/>
            <person name="Dadej K."/>
            <person name="De Beer Z.W."/>
            <person name="Findlay W."/>
            <person name="Havenga M."/>
            <person name="Kolarik M."/>
            <person name="Menzies J.G."/>
            <person name="Naidoo K."/>
            <person name="Pochopski O."/>
            <person name="Shoukouhi P."/>
            <person name="Santana Q.C."/>
            <person name="Seifert K.A."/>
            <person name="Soal N."/>
            <person name="Steenkamp E.T."/>
            <person name="Tatham C.T."/>
            <person name="van der Nest M.A."/>
            <person name="Wingfield M.J."/>
        </authorList>
    </citation>
    <scope>NUCLEOTIDE SEQUENCE [LARGE SCALE GENOMIC DNA]</scope>
    <source>
        <strain evidence="2">CMW44962</strain>
    </source>
</reference>
<dbReference type="AlphaFoldDB" id="A0A9W7SL73"/>
<dbReference type="EMBL" id="RIBY02002245">
    <property type="protein sequence ID" value="KAH9822007.1"/>
    <property type="molecule type" value="Genomic_DNA"/>
</dbReference>
<reference evidence="2 3" key="2">
    <citation type="journal article" date="2021" name="Curr. Genet.">
        <title>Genetic response to nitrogen starvation in the aggressive Eucalyptus foliar pathogen Teratosphaeria destructans.</title>
        <authorList>
            <person name="Havenga M."/>
            <person name="Wingfield B.D."/>
            <person name="Wingfield M.J."/>
            <person name="Dreyer L.L."/>
            <person name="Roets F."/>
            <person name="Aylward J."/>
        </authorList>
    </citation>
    <scope>NUCLEOTIDE SEQUENCE [LARGE SCALE GENOMIC DNA]</scope>
    <source>
        <strain evidence="2">CMW44962</strain>
    </source>
</reference>
<sequence length="82" mass="9118">MSLVSQLSGGSDHGSESEEMEILSELDRRVENRYLGCLQRGYWAACQKEMQGSLSSHGIGFENFRTRSFESIAAVPFSVEVV</sequence>
<name>A0A9W7SL73_9PEZI</name>
<dbReference type="Proteomes" id="UP001138500">
    <property type="component" value="Unassembled WGS sequence"/>
</dbReference>
<feature type="region of interest" description="Disordered" evidence="1">
    <location>
        <begin position="1"/>
        <end position="22"/>
    </location>
</feature>
<evidence type="ECO:0000313" key="3">
    <source>
        <dbReference type="Proteomes" id="UP001138500"/>
    </source>
</evidence>
<comment type="caution">
    <text evidence="2">The sequence shown here is derived from an EMBL/GenBank/DDBJ whole genome shotgun (WGS) entry which is preliminary data.</text>
</comment>
<gene>
    <name evidence="2" type="ORF">Tdes44962_MAKER04904</name>
</gene>
<proteinExistence type="predicted"/>
<accession>A0A9W7SL73</accession>